<dbReference type="PANTHER" id="PTHR42707">
    <property type="entry name" value="ACYL-COA DEHYDROGENASE"/>
    <property type="match status" value="1"/>
</dbReference>
<evidence type="ECO:0000259" key="5">
    <source>
        <dbReference type="Pfam" id="PF00441"/>
    </source>
</evidence>
<evidence type="ECO:0000313" key="9">
    <source>
        <dbReference type="Proteomes" id="UP000292702"/>
    </source>
</evidence>
<dbReference type="SUPFAM" id="SSF56645">
    <property type="entry name" value="Acyl-CoA dehydrogenase NM domain-like"/>
    <property type="match status" value="1"/>
</dbReference>
<dbReference type="Pfam" id="PF02770">
    <property type="entry name" value="Acyl-CoA_dh_M"/>
    <property type="match status" value="1"/>
</dbReference>
<dbReference type="Pfam" id="PF00441">
    <property type="entry name" value="Acyl-CoA_dh_1"/>
    <property type="match status" value="1"/>
</dbReference>
<evidence type="ECO:0000256" key="3">
    <source>
        <dbReference type="ARBA" id="ARBA00022827"/>
    </source>
</evidence>
<reference evidence="8 9" key="1">
    <citation type="submission" date="2018-11" db="EMBL/GenBank/DDBJ databases">
        <title>Genome assembly of Steccherinum ochraceum LE-BIN_3174, the white-rot fungus of the Steccherinaceae family (The Residual Polyporoid clade, Polyporales, Basidiomycota).</title>
        <authorList>
            <person name="Fedorova T.V."/>
            <person name="Glazunova O.A."/>
            <person name="Landesman E.O."/>
            <person name="Moiseenko K.V."/>
            <person name="Psurtseva N.V."/>
            <person name="Savinova O.S."/>
            <person name="Shakhova N.V."/>
            <person name="Tyazhelova T.V."/>
            <person name="Vasina D.V."/>
        </authorList>
    </citation>
    <scope>NUCLEOTIDE SEQUENCE [LARGE SCALE GENOMIC DNA]</scope>
    <source>
        <strain evidence="8 9">LE-BIN_3174</strain>
    </source>
</reference>
<gene>
    <name evidence="8" type="ORF">EIP91_001211</name>
</gene>
<dbReference type="InterPro" id="IPR006091">
    <property type="entry name" value="Acyl-CoA_Oxase/DH_mid-dom"/>
</dbReference>
<feature type="domain" description="Acyl-CoA oxidase/dehydrogenase middle" evidence="6">
    <location>
        <begin position="172"/>
        <end position="287"/>
    </location>
</feature>
<evidence type="ECO:0000256" key="4">
    <source>
        <dbReference type="RuleBase" id="RU362125"/>
    </source>
</evidence>
<evidence type="ECO:0000259" key="6">
    <source>
        <dbReference type="Pfam" id="PF02770"/>
    </source>
</evidence>
<dbReference type="GO" id="GO:0003995">
    <property type="term" value="F:acyl-CoA dehydrogenase activity"/>
    <property type="evidence" value="ECO:0007669"/>
    <property type="project" value="TreeGrafter"/>
</dbReference>
<proteinExistence type="inferred from homology"/>
<dbReference type="STRING" id="92696.A0A4R0RTW5"/>
<keyword evidence="9" id="KW-1185">Reference proteome</keyword>
<comment type="cofactor">
    <cofactor evidence="4">
        <name>FAD</name>
        <dbReference type="ChEBI" id="CHEBI:57692"/>
    </cofactor>
</comment>
<dbReference type="Pfam" id="PF18158">
    <property type="entry name" value="AidB_N"/>
    <property type="match status" value="1"/>
</dbReference>
<dbReference type="Gene3D" id="1.20.140.10">
    <property type="entry name" value="Butyryl-CoA Dehydrogenase, subunit A, domain 3"/>
    <property type="match status" value="1"/>
</dbReference>
<evidence type="ECO:0000313" key="8">
    <source>
        <dbReference type="EMBL" id="TCD70903.1"/>
    </source>
</evidence>
<protein>
    <submittedName>
        <fullName evidence="8">Uncharacterized protein</fullName>
    </submittedName>
</protein>
<dbReference type="PANTHER" id="PTHR42707:SF2">
    <property type="entry name" value="ACD11 DEHYDROGENASE"/>
    <property type="match status" value="1"/>
</dbReference>
<evidence type="ECO:0000256" key="1">
    <source>
        <dbReference type="ARBA" id="ARBA00009347"/>
    </source>
</evidence>
<dbReference type="Proteomes" id="UP000292702">
    <property type="component" value="Unassembled WGS sequence"/>
</dbReference>
<dbReference type="SUPFAM" id="SSF47203">
    <property type="entry name" value="Acyl-CoA dehydrogenase C-terminal domain-like"/>
    <property type="match status" value="1"/>
</dbReference>
<dbReference type="InterPro" id="IPR009075">
    <property type="entry name" value="AcylCo_DH/oxidase_C"/>
</dbReference>
<sequence length="616" mass="67149">MRVEEGFQPTPYVEGNPYSTDTVLPSLLKRLAPQHAQQDIDDDLTRFGDVVLDTLRPLSARASEPKLVQYDHWGRRVDDLQTSEGWRGLKAVMQQEGIPGIFFERTHGEYSRVHGFMKSLLATGDTHVIFCPLSMADGAARVLELSGNEQLKREVYPRLISRDPSIAFTAGQWMTERPGGSDVSQTETIATPQANVTHPYGPVYSLNGFKWFSSATDSDVSVALARTGPASAGSRSLSLFFIPLRKPLLRGPDEPRTSPLTNGIRIHRLKDKVGTKVVPTAELSLDDTEAYLLGPLNQGVKLITPVLNITRLHSAVSSAGYVRKCLAVATAFAKVRHVSGGKQILSSNPLHVSILAKAGMTYRALMHMIFGAVLLLGKVECGIATEEEEFRLRLLTGAGKAFAAFHSSVVIEECMAALGGQGYMEEVGFGVALRDALVEKIWEGTIVVLSLELARATAKPGVLPAFMKWANNLVARIPSSLQATLSPSIQTLRSALDLLVSAYTPPMSPLLPRAALFLFSNITSSLYLLEHALWAVATGEASAQTDLEVFARWVDEGGLKESIVEVKKVMDEARDGKGRREEMDRKIVFGEESVQARVSVVPRKVQVVGQSISAHL</sequence>
<evidence type="ECO:0000259" key="7">
    <source>
        <dbReference type="Pfam" id="PF18158"/>
    </source>
</evidence>
<dbReference type="InterPro" id="IPR036250">
    <property type="entry name" value="AcylCo_DH-like_C"/>
</dbReference>
<organism evidence="8 9">
    <name type="scientific">Steccherinum ochraceum</name>
    <dbReference type="NCBI Taxonomy" id="92696"/>
    <lineage>
        <taxon>Eukaryota</taxon>
        <taxon>Fungi</taxon>
        <taxon>Dikarya</taxon>
        <taxon>Basidiomycota</taxon>
        <taxon>Agaricomycotina</taxon>
        <taxon>Agaricomycetes</taxon>
        <taxon>Polyporales</taxon>
        <taxon>Steccherinaceae</taxon>
        <taxon>Steccherinum</taxon>
    </lineage>
</organism>
<keyword evidence="3 4" id="KW-0274">FAD</keyword>
<comment type="caution">
    <text evidence="8">The sequence shown here is derived from an EMBL/GenBank/DDBJ whole genome shotgun (WGS) entry which is preliminary data.</text>
</comment>
<accession>A0A4R0RTW5</accession>
<keyword evidence="4" id="KW-0560">Oxidoreductase</keyword>
<dbReference type="EMBL" id="RWJN01000013">
    <property type="protein sequence ID" value="TCD70903.1"/>
    <property type="molecule type" value="Genomic_DNA"/>
</dbReference>
<feature type="domain" description="Acyl-CoA dehydrogenase/oxidase C-terminal" evidence="5">
    <location>
        <begin position="297"/>
        <end position="456"/>
    </location>
</feature>
<comment type="similarity">
    <text evidence="1 4">Belongs to the acyl-CoA dehydrogenase family.</text>
</comment>
<dbReference type="OrthoDB" id="10251155at2759"/>
<keyword evidence="2 4" id="KW-0285">Flavoprotein</keyword>
<feature type="domain" description="Adaptive response protein AidB N-terminal" evidence="7">
    <location>
        <begin position="8"/>
        <end position="162"/>
    </location>
</feature>
<dbReference type="InterPro" id="IPR041504">
    <property type="entry name" value="AidB_N"/>
</dbReference>
<dbReference type="AlphaFoldDB" id="A0A4R0RTW5"/>
<name>A0A4R0RTW5_9APHY</name>
<dbReference type="Gene3D" id="6.10.250.600">
    <property type="match status" value="1"/>
</dbReference>
<dbReference type="Gene3D" id="2.40.110.20">
    <property type="match status" value="1"/>
</dbReference>
<evidence type="ECO:0000256" key="2">
    <source>
        <dbReference type="ARBA" id="ARBA00022630"/>
    </source>
</evidence>
<dbReference type="InterPro" id="IPR009100">
    <property type="entry name" value="AcylCoA_DH/oxidase_NM_dom_sf"/>
</dbReference>
<dbReference type="InterPro" id="IPR052904">
    <property type="entry name" value="Acyl-CoA_dehydrogenase-like"/>
</dbReference>